<keyword evidence="2" id="KW-1185">Reference proteome</keyword>
<proteinExistence type="predicted"/>
<dbReference type="SUPFAM" id="SSF56112">
    <property type="entry name" value="Protein kinase-like (PK-like)"/>
    <property type="match status" value="1"/>
</dbReference>
<gene>
    <name evidence="1" type="ORF">AU468_06215</name>
</gene>
<evidence type="ECO:0000313" key="1">
    <source>
        <dbReference type="EMBL" id="POR02626.1"/>
    </source>
</evidence>
<name>A0A2S4JSX9_9SPIO</name>
<dbReference type="AlphaFoldDB" id="A0A2S4JSX9"/>
<reference evidence="2" key="1">
    <citation type="submission" date="2015-12" db="EMBL/GenBank/DDBJ databases">
        <authorList>
            <person name="Lodha T.D."/>
            <person name="Chintalapati S."/>
            <person name="Chintalapati V.R."/>
            <person name="Sravanthi T."/>
        </authorList>
    </citation>
    <scope>NUCLEOTIDE SEQUENCE [LARGE SCALE GENOMIC DNA]</scope>
    <source>
        <strain evidence="2">JC133</strain>
    </source>
</reference>
<protein>
    <submittedName>
        <fullName evidence="1">Uncharacterized protein</fullName>
    </submittedName>
</protein>
<organism evidence="1 2">
    <name type="scientific">Alkalispirochaeta sphaeroplastigenens</name>
    <dbReference type="NCBI Taxonomy" id="1187066"/>
    <lineage>
        <taxon>Bacteria</taxon>
        <taxon>Pseudomonadati</taxon>
        <taxon>Spirochaetota</taxon>
        <taxon>Spirochaetia</taxon>
        <taxon>Spirochaetales</taxon>
        <taxon>Spirochaetaceae</taxon>
        <taxon>Alkalispirochaeta</taxon>
    </lineage>
</organism>
<dbReference type="OrthoDB" id="9806009at2"/>
<dbReference type="RefSeq" id="WP_103679967.1">
    <property type="nucleotide sequence ID" value="NZ_LPWH01000058.1"/>
</dbReference>
<dbReference type="EMBL" id="LPWH01000058">
    <property type="protein sequence ID" value="POR02626.1"/>
    <property type="molecule type" value="Genomic_DNA"/>
</dbReference>
<dbReference type="InterPro" id="IPR011009">
    <property type="entry name" value="Kinase-like_dom_sf"/>
</dbReference>
<evidence type="ECO:0000313" key="2">
    <source>
        <dbReference type="Proteomes" id="UP000237350"/>
    </source>
</evidence>
<dbReference type="Gene3D" id="3.90.1200.10">
    <property type="match status" value="1"/>
</dbReference>
<accession>A0A2S4JSX9</accession>
<dbReference type="Proteomes" id="UP000237350">
    <property type="component" value="Unassembled WGS sequence"/>
</dbReference>
<comment type="caution">
    <text evidence="1">The sequence shown here is derived from an EMBL/GenBank/DDBJ whole genome shotgun (WGS) entry which is preliminary data.</text>
</comment>
<sequence>MEQKALVVSLNQWDAFDDALKRPLEEVFLLPYLRRSRWFRDKSRCIRELVVIDRIPCRASSGEGRDSAWLLVVRVICTDGHEPVYFLPLGLALGEEAARIKKDYPPGVVASVECEGEQGICFEGLCSRGVQHFLLQTLLSGTVVRGSSGAIEGLPAGLARREIAGLSRGTAQLLRGEQSNSALLYQDRAFLKVYRALESGENPEVEILRCLATADESCPVPRYLGSLGYRFPGGEKAALALLMAHVPNKGDGWEYVTEEGRHFFNHLLQRVSPEAPGVHDPVRARAGNYVATPGTRGRDFLEKVSLLAHRTASLHRALLRGSEGSSVDSFRPEPFTPDDHQWLVSSLRVLIRHVTSGVRQRLADFPEAAMPLAEDFIAREEYIHCLLADAIAPGAETRKIRLHGDYHLGQVLFTGDDFILTDFEGEPARPLGERRKKGPALRDVAGMLRSFHYAVSVTCHEISSTAPGGRTLPPSLREWWYRQTREVFLKTYQEEVRGLWLVPGERADFQALLRLCLLEKVVYEIGYELDNRPEWIWIPLEGIRFLLDQENELS</sequence>